<gene>
    <name evidence="2" type="ORF">CLV30_101129</name>
</gene>
<evidence type="ECO:0000313" key="2">
    <source>
        <dbReference type="EMBL" id="PSL08162.1"/>
    </source>
</evidence>
<keyword evidence="3" id="KW-1185">Reference proteome</keyword>
<dbReference type="Proteomes" id="UP000243528">
    <property type="component" value="Unassembled WGS sequence"/>
</dbReference>
<dbReference type="EMBL" id="PYGE01000001">
    <property type="protein sequence ID" value="PSL08162.1"/>
    <property type="molecule type" value="Genomic_DNA"/>
</dbReference>
<evidence type="ECO:0000313" key="3">
    <source>
        <dbReference type="Proteomes" id="UP000243528"/>
    </source>
</evidence>
<proteinExistence type="predicted"/>
<organism evidence="2 3">
    <name type="scientific">Haloactinopolyspora alba</name>
    <dbReference type="NCBI Taxonomy" id="648780"/>
    <lineage>
        <taxon>Bacteria</taxon>
        <taxon>Bacillati</taxon>
        <taxon>Actinomycetota</taxon>
        <taxon>Actinomycetes</taxon>
        <taxon>Jiangellales</taxon>
        <taxon>Jiangellaceae</taxon>
        <taxon>Haloactinopolyspora</taxon>
    </lineage>
</organism>
<comment type="caution">
    <text evidence="2">The sequence shown here is derived from an EMBL/GenBank/DDBJ whole genome shotgun (WGS) entry which is preliminary data.</text>
</comment>
<name>A0A2P8EFA9_9ACTN</name>
<sequence length="94" mass="10963">MSAQYHNEEMPDRIPKQNQGRIPVIARLVDDENGVHYRPAEARRWTSTHVMVDVHHTGALGRDRLAWLRAQDVHRILRTEHTGLPIGRSNRQRN</sequence>
<feature type="compositionally biased region" description="Basic and acidic residues" evidence="1">
    <location>
        <begin position="1"/>
        <end position="15"/>
    </location>
</feature>
<feature type="region of interest" description="Disordered" evidence="1">
    <location>
        <begin position="1"/>
        <end position="21"/>
    </location>
</feature>
<dbReference type="AlphaFoldDB" id="A0A2P8EFA9"/>
<dbReference type="OrthoDB" id="5195718at2"/>
<accession>A0A2P8EFA9</accession>
<evidence type="ECO:0000256" key="1">
    <source>
        <dbReference type="SAM" id="MobiDB-lite"/>
    </source>
</evidence>
<reference evidence="2 3" key="1">
    <citation type="submission" date="2018-03" db="EMBL/GenBank/DDBJ databases">
        <title>Genomic Encyclopedia of Archaeal and Bacterial Type Strains, Phase II (KMG-II): from individual species to whole genera.</title>
        <authorList>
            <person name="Goeker M."/>
        </authorList>
    </citation>
    <scope>NUCLEOTIDE SEQUENCE [LARGE SCALE GENOMIC DNA]</scope>
    <source>
        <strain evidence="2 3">DSM 45211</strain>
    </source>
</reference>
<protein>
    <submittedName>
        <fullName evidence="2">Uncharacterized protein</fullName>
    </submittedName>
</protein>
<dbReference type="RefSeq" id="WP_129710802.1">
    <property type="nucleotide sequence ID" value="NZ_ML142897.1"/>
</dbReference>